<feature type="transmembrane region" description="Helical" evidence="1">
    <location>
        <begin position="161"/>
        <end position="183"/>
    </location>
</feature>
<evidence type="ECO:0000313" key="2">
    <source>
        <dbReference type="EMBL" id="RKW70114.1"/>
    </source>
</evidence>
<name>A0A496PHZ4_9MICC</name>
<organism evidence="2 3">
    <name type="scientific">Galactobacter caseinivorans</name>
    <dbReference type="NCBI Taxonomy" id="2676123"/>
    <lineage>
        <taxon>Bacteria</taxon>
        <taxon>Bacillati</taxon>
        <taxon>Actinomycetota</taxon>
        <taxon>Actinomycetes</taxon>
        <taxon>Micrococcales</taxon>
        <taxon>Micrococcaceae</taxon>
        <taxon>Galactobacter</taxon>
    </lineage>
</organism>
<keyword evidence="3" id="KW-1185">Reference proteome</keyword>
<feature type="transmembrane region" description="Helical" evidence="1">
    <location>
        <begin position="34"/>
        <end position="52"/>
    </location>
</feature>
<reference evidence="2 3" key="1">
    <citation type="submission" date="2018-07" db="EMBL/GenBank/DDBJ databases">
        <title>Arthrobacter sp. nov., isolated from raw cow's milk with high bacterial count.</title>
        <authorList>
            <person name="Hahne J."/>
            <person name="Isele D."/>
            <person name="Lipski A."/>
        </authorList>
    </citation>
    <scope>NUCLEOTIDE SEQUENCE [LARGE SCALE GENOMIC DNA]</scope>
    <source>
        <strain evidence="2 3">JZ R-183</strain>
    </source>
</reference>
<evidence type="ECO:0000256" key="1">
    <source>
        <dbReference type="SAM" id="Phobius"/>
    </source>
</evidence>
<evidence type="ECO:0000313" key="3">
    <source>
        <dbReference type="Proteomes" id="UP000273119"/>
    </source>
</evidence>
<accession>A0A496PHZ4</accession>
<dbReference type="EMBL" id="QQXL01000005">
    <property type="protein sequence ID" value="RKW70114.1"/>
    <property type="molecule type" value="Genomic_DNA"/>
</dbReference>
<feature type="transmembrane region" description="Helical" evidence="1">
    <location>
        <begin position="97"/>
        <end position="117"/>
    </location>
</feature>
<protein>
    <submittedName>
        <fullName evidence="2">Uncharacterized protein</fullName>
    </submittedName>
</protein>
<keyword evidence="1" id="KW-1133">Transmembrane helix</keyword>
<feature type="transmembrane region" description="Helical" evidence="1">
    <location>
        <begin position="64"/>
        <end position="91"/>
    </location>
</feature>
<dbReference type="AlphaFoldDB" id="A0A496PHZ4"/>
<dbReference type="Proteomes" id="UP000273119">
    <property type="component" value="Unassembled WGS sequence"/>
</dbReference>
<gene>
    <name evidence="2" type="ORF">DWQ67_09150</name>
</gene>
<proteinExistence type="predicted"/>
<keyword evidence="1" id="KW-0812">Transmembrane</keyword>
<keyword evidence="1" id="KW-0472">Membrane</keyword>
<comment type="caution">
    <text evidence="2">The sequence shown here is derived from an EMBL/GenBank/DDBJ whole genome shotgun (WGS) entry which is preliminary data.</text>
</comment>
<feature type="transmembrane region" description="Helical" evidence="1">
    <location>
        <begin position="124"/>
        <end position="141"/>
    </location>
</feature>
<sequence>MGAVLCGAVAAVLSGVDLEIPFVPRGLRSTLPAPVVGAVLLAVVASGVARAGEPRGVRSQARNVIAHSIALQFAAVALYSGAAVLVLALGRMPLTEMAYVASTATAMAIIAMAARWLSSHPVSGSLPVLYLVLVTLFGRSQETGLRPWAWLLSRSWWTGEGMTGAVAYVSLGACLLAVAILLVTRRPFTGTAQDAPLLRFASSY</sequence>